<dbReference type="CDD" id="cd00130">
    <property type="entry name" value="PAS"/>
    <property type="match status" value="1"/>
</dbReference>
<evidence type="ECO:0000313" key="12">
    <source>
        <dbReference type="Proteomes" id="UP000314987"/>
    </source>
</evidence>
<keyword evidence="7" id="KW-0804">Transcription</keyword>
<dbReference type="PANTHER" id="PTHR11269">
    <property type="entry name" value="PERIOD CIRCADIAN PROTEIN"/>
    <property type="match status" value="1"/>
</dbReference>
<feature type="region of interest" description="Disordered" evidence="9">
    <location>
        <begin position="494"/>
        <end position="522"/>
    </location>
</feature>
<dbReference type="GO" id="GO:0005634">
    <property type="term" value="C:nucleus"/>
    <property type="evidence" value="ECO:0007669"/>
    <property type="project" value="UniProtKB-SubCell"/>
</dbReference>
<dbReference type="Pfam" id="PF08447">
    <property type="entry name" value="PAS_3"/>
    <property type="match status" value="1"/>
</dbReference>
<gene>
    <name evidence="11" type="primary">PER3</name>
</gene>
<feature type="compositionally biased region" description="Low complexity" evidence="9">
    <location>
        <begin position="1"/>
        <end position="14"/>
    </location>
</feature>
<evidence type="ECO:0000256" key="4">
    <source>
        <dbReference type="ARBA" id="ARBA00022737"/>
    </source>
</evidence>
<dbReference type="GO" id="GO:0045187">
    <property type="term" value="P:regulation of circadian sleep/wake cycle, sleep"/>
    <property type="evidence" value="ECO:0007669"/>
    <property type="project" value="Ensembl"/>
</dbReference>
<dbReference type="Pfam" id="PF23170">
    <property type="entry name" value="bHLH_PER"/>
    <property type="match status" value="1"/>
</dbReference>
<feature type="compositionally biased region" description="Low complexity" evidence="9">
    <location>
        <begin position="1005"/>
        <end position="1038"/>
    </location>
</feature>
<sequence>MQSGKSDGNDSSGNEFNGPESSGTDSLDKESNEMWKQGFKRQGKAGADSISEQQDRNKTSEELMMVVREMKKYFPSERSHKPSVLDALNYALRCVHSVQANNEFFQILRPNGAHQADVTRYSLEELATIASEHTSKNTDTFVAVFSFLSGKLVHVSEQATLILNCKKTSLASSPFVELLAPQDVRVFYTHTAQAHLPFWNVSTQTASQYEYSQVKPFFCRIRGGKGREQEAHYYPFRITPYVINVYSSADTESEPCCLTLVEKIHSGYEAPRIPVNKRIFTTTHTPGCVFLEVDERAVPLLGYLPQDLIGTSVLMYLHPEDRPLMFAVHQKILKYAGQPPFEHSPVRFCTQNGDYVILDSSWSSFVNPWSRKVSFIIGRHKVRTSPLNEDVFAARIKKMNSIDKDIMELQDQIYKLLLQPVHVSGSSGYGSLGSNGSQEHYISIASSSESSGNCVEEIQKEPMTLQQVCATVNRIKNLGQQLYIESRTKLSNQQFVGSGTERQGGNKMSSHPSFQELRNSSLGTDSCDDLRKDQHIPSYQQINCVDSIIRYLESYNIPALKRKCISCTNTTSSSSEEDQHISQRPAGAQALGAIPQIPVLATPGGAEDNGTELALSPKAMSVLSATSQCSYRSTLVHVPHPESEVTAGDDVTAGTEPAEARSLSLQVFPVAPDGFRQVGLTKAVLSAHTQKEEKSYVDRFREKILSSPYCSYLQPDSRSRMRHPLQGDAPSKQAPSASCKKGKHKRLKLPASSRSSGSHENWPSLLGMPSPGRPPWSPSDVDPPGSCGSLHPPLASSPVAGFPVLPPVSPLRAQCAASMPGPGPQLGPSPAYRLQPLPAFPSPYVGAFMTIILHNPPACPQMCQPFSSPCPFLGVPGGSEVAQPPLPSSSPLLPQEDLPELPSPASSQRSAEEEWTLQSEQEHPLFSHSRNSSPLQLNLLQEEMPEGPENPPHMGQEADPGVLDPRQTGSNENTRNSVAKELFGLILHKDSPAGAGSAASGGGSVSSDANGSLSHGTSGCGTGSSDSSRYFASSDCSSETSQNEQKSEDKEVPHKSGRDAIWGMIEQTPECVLMTYQVPERVKEDVLKEDLEKLASMRQHQPRFTDGQKEELAEVHPWIQSQTVPREIDTKLSWTLDLFLHRKSLAAFARGTLCTGRSTLALHPRHLLEREGKKGGMGISLILSF</sequence>
<keyword evidence="3" id="KW-0963">Cytoplasm</keyword>
<keyword evidence="8" id="KW-0539">Nucleus</keyword>
<evidence type="ECO:0000256" key="5">
    <source>
        <dbReference type="ARBA" id="ARBA00023015"/>
    </source>
</evidence>
<dbReference type="GeneTree" id="ENSGT00940000160817"/>
<protein>
    <submittedName>
        <fullName evidence="11">Period circadian regulator 3</fullName>
    </submittedName>
</protein>
<dbReference type="GO" id="GO:0005737">
    <property type="term" value="C:cytoplasm"/>
    <property type="evidence" value="ECO:0007669"/>
    <property type="project" value="UniProtKB-SubCell"/>
</dbReference>
<keyword evidence="6" id="KW-0090">Biological rhythms</keyword>
<evidence type="ECO:0000256" key="9">
    <source>
        <dbReference type="SAM" id="MobiDB-lite"/>
    </source>
</evidence>
<feature type="region of interest" description="Disordered" evidence="9">
    <location>
        <begin position="992"/>
        <end position="1056"/>
    </location>
</feature>
<dbReference type="Gene3D" id="3.30.450.20">
    <property type="entry name" value="PAS domain"/>
    <property type="match status" value="2"/>
</dbReference>
<dbReference type="SUPFAM" id="SSF55785">
    <property type="entry name" value="PYP-like sensor domain (PAS domain)"/>
    <property type="match status" value="1"/>
</dbReference>
<evidence type="ECO:0000256" key="8">
    <source>
        <dbReference type="ARBA" id="ARBA00023242"/>
    </source>
</evidence>
<feature type="region of interest" description="Disordered" evidence="9">
    <location>
        <begin position="1"/>
        <end position="60"/>
    </location>
</feature>
<dbReference type="GO" id="GO:0000122">
    <property type="term" value="P:negative regulation of transcription by RNA polymerase II"/>
    <property type="evidence" value="ECO:0007669"/>
    <property type="project" value="Ensembl"/>
</dbReference>
<dbReference type="InterPro" id="IPR013655">
    <property type="entry name" value="PAS_fold_3"/>
</dbReference>
<dbReference type="PANTHER" id="PTHR11269:SF13">
    <property type="entry name" value="PERIOD CIRCADIAN PROTEIN HOMOLOG 3"/>
    <property type="match status" value="1"/>
</dbReference>
<reference evidence="11" key="2">
    <citation type="submission" date="2025-08" db="UniProtKB">
        <authorList>
            <consortium name="Ensembl"/>
        </authorList>
    </citation>
    <scope>IDENTIFICATION</scope>
</reference>
<dbReference type="Pfam" id="PF12114">
    <property type="entry name" value="Period_C"/>
    <property type="match status" value="1"/>
</dbReference>
<dbReference type="GO" id="GO:0032922">
    <property type="term" value="P:circadian regulation of gene expression"/>
    <property type="evidence" value="ECO:0007669"/>
    <property type="project" value="TreeGrafter"/>
</dbReference>
<evidence type="ECO:0000256" key="3">
    <source>
        <dbReference type="ARBA" id="ARBA00022490"/>
    </source>
</evidence>
<reference evidence="11" key="3">
    <citation type="submission" date="2025-09" db="UniProtKB">
        <authorList>
            <consortium name="Ensembl"/>
        </authorList>
    </citation>
    <scope>IDENTIFICATION</scope>
</reference>
<dbReference type="InterPro" id="IPR050760">
    <property type="entry name" value="Period_circadian_regulator"/>
</dbReference>
<dbReference type="SMART" id="SM00091">
    <property type="entry name" value="PAS"/>
    <property type="match status" value="2"/>
</dbReference>
<dbReference type="InterPro" id="IPR022728">
    <property type="entry name" value="Period_circadian-like_C"/>
</dbReference>
<feature type="compositionally biased region" description="Basic and acidic residues" evidence="9">
    <location>
        <begin position="1045"/>
        <end position="1056"/>
    </location>
</feature>
<dbReference type="InterPro" id="IPR057310">
    <property type="entry name" value="PER1-3_bHLH"/>
</dbReference>
<feature type="region of interest" description="Disordered" evidence="9">
    <location>
        <begin position="881"/>
        <end position="973"/>
    </location>
</feature>
<dbReference type="GO" id="GO:0000976">
    <property type="term" value="F:transcription cis-regulatory region binding"/>
    <property type="evidence" value="ECO:0007669"/>
    <property type="project" value="TreeGrafter"/>
</dbReference>
<dbReference type="GO" id="GO:0019900">
    <property type="term" value="F:kinase binding"/>
    <property type="evidence" value="ECO:0007669"/>
    <property type="project" value="Ensembl"/>
</dbReference>
<reference evidence="12" key="1">
    <citation type="submission" date="2018-12" db="EMBL/GenBank/DDBJ databases">
        <authorList>
            <person name="Yazar S."/>
        </authorList>
    </citation>
    <scope>NUCLEOTIDE SEQUENCE [LARGE SCALE GENOMIC DNA]</scope>
</reference>
<feature type="compositionally biased region" description="Polar residues" evidence="9">
    <location>
        <begin position="752"/>
        <end position="761"/>
    </location>
</feature>
<comment type="subcellular location">
    <subcellularLocation>
        <location evidence="2">Cytoplasm</location>
    </subcellularLocation>
    <subcellularLocation>
        <location evidence="1">Nucleus</location>
    </subcellularLocation>
</comment>
<name>A0A4X2M1L9_VOMUR</name>
<accession>A0A4X2M1L9</accession>
<dbReference type="InterPro" id="IPR000014">
    <property type="entry name" value="PAS"/>
</dbReference>
<dbReference type="GO" id="GO:0050821">
    <property type="term" value="P:protein stabilization"/>
    <property type="evidence" value="ECO:0007669"/>
    <property type="project" value="Ensembl"/>
</dbReference>
<dbReference type="FunFam" id="3.30.450.20:FF:000013">
    <property type="entry name" value="Period circadian protein homolog 2"/>
    <property type="match status" value="1"/>
</dbReference>
<evidence type="ECO:0000256" key="2">
    <source>
        <dbReference type="ARBA" id="ARBA00004496"/>
    </source>
</evidence>
<evidence type="ECO:0000313" key="11">
    <source>
        <dbReference type="Ensembl" id="ENSVURP00010031669.1"/>
    </source>
</evidence>
<feature type="compositionally biased region" description="Polar residues" evidence="9">
    <location>
        <begin position="928"/>
        <end position="939"/>
    </location>
</feature>
<dbReference type="Proteomes" id="UP000314987">
    <property type="component" value="Unassembled WGS sequence"/>
</dbReference>
<dbReference type="STRING" id="29139.ENSVURP00010031669"/>
<dbReference type="InterPro" id="IPR048814">
    <property type="entry name" value="Per1-3_PAS-A"/>
</dbReference>
<dbReference type="Ensembl" id="ENSVURT00010036069.1">
    <property type="protein sequence ID" value="ENSVURP00010031669.1"/>
    <property type="gene ID" value="ENSVURG00010024204.1"/>
</dbReference>
<proteinExistence type="predicted"/>
<feature type="region of interest" description="Disordered" evidence="9">
    <location>
        <begin position="715"/>
        <end position="792"/>
    </location>
</feature>
<evidence type="ECO:0000256" key="1">
    <source>
        <dbReference type="ARBA" id="ARBA00004123"/>
    </source>
</evidence>
<dbReference type="AlphaFoldDB" id="A0A4X2M1L9"/>
<dbReference type="InterPro" id="IPR035965">
    <property type="entry name" value="PAS-like_dom_sf"/>
</dbReference>
<feature type="domain" description="PAS" evidence="10">
    <location>
        <begin position="290"/>
        <end position="336"/>
    </location>
</feature>
<keyword evidence="4" id="KW-0677">Repeat</keyword>
<evidence type="ECO:0000256" key="7">
    <source>
        <dbReference type="ARBA" id="ARBA00023163"/>
    </source>
</evidence>
<keyword evidence="5" id="KW-0805">Transcription regulation</keyword>
<dbReference type="GO" id="GO:0043153">
    <property type="term" value="P:entrainment of circadian clock by photoperiod"/>
    <property type="evidence" value="ECO:0007669"/>
    <property type="project" value="TreeGrafter"/>
</dbReference>
<dbReference type="GO" id="GO:0001222">
    <property type="term" value="F:transcription corepressor binding"/>
    <property type="evidence" value="ECO:0007669"/>
    <property type="project" value="TreeGrafter"/>
</dbReference>
<dbReference type="GO" id="GO:0031625">
    <property type="term" value="F:ubiquitin protein ligase binding"/>
    <property type="evidence" value="ECO:0007669"/>
    <property type="project" value="Ensembl"/>
</dbReference>
<evidence type="ECO:0000259" key="10">
    <source>
        <dbReference type="PROSITE" id="PS50112"/>
    </source>
</evidence>
<evidence type="ECO:0000256" key="6">
    <source>
        <dbReference type="ARBA" id="ARBA00023108"/>
    </source>
</evidence>
<dbReference type="PROSITE" id="PS50112">
    <property type="entry name" value="PAS"/>
    <property type="match status" value="1"/>
</dbReference>
<organism evidence="11 12">
    <name type="scientific">Vombatus ursinus</name>
    <name type="common">Common wombat</name>
    <dbReference type="NCBI Taxonomy" id="29139"/>
    <lineage>
        <taxon>Eukaryota</taxon>
        <taxon>Metazoa</taxon>
        <taxon>Chordata</taxon>
        <taxon>Craniata</taxon>
        <taxon>Vertebrata</taxon>
        <taxon>Euteleostomi</taxon>
        <taxon>Mammalia</taxon>
        <taxon>Metatheria</taxon>
        <taxon>Diprotodontia</taxon>
        <taxon>Vombatidae</taxon>
        <taxon>Vombatus</taxon>
    </lineage>
</organism>
<dbReference type="FunFam" id="3.30.450.20:FF:000004">
    <property type="entry name" value="Period circadian protein homolog 3"/>
    <property type="match status" value="1"/>
</dbReference>
<dbReference type="Pfam" id="PF21353">
    <property type="entry name" value="Per3-like_PAS-A"/>
    <property type="match status" value="1"/>
</dbReference>
<keyword evidence="12" id="KW-1185">Reference proteome</keyword>
<dbReference type="OMA" id="GISQCSY"/>